<feature type="repeat" description="WD" evidence="8">
    <location>
        <begin position="622"/>
        <end position="663"/>
    </location>
</feature>
<dbReference type="Proteomes" id="UP001338125">
    <property type="component" value="Unassembled WGS sequence"/>
</dbReference>
<evidence type="ECO:0000256" key="8">
    <source>
        <dbReference type="PROSITE-ProRule" id="PRU00221"/>
    </source>
</evidence>
<dbReference type="InterPro" id="IPR036322">
    <property type="entry name" value="WD40_repeat_dom_sf"/>
</dbReference>
<dbReference type="SUPFAM" id="SSF82171">
    <property type="entry name" value="DPP6 N-terminal domain-like"/>
    <property type="match status" value="1"/>
</dbReference>
<organism evidence="10 11">
    <name type="scientific">Cladobotryum mycophilum</name>
    <dbReference type="NCBI Taxonomy" id="491253"/>
    <lineage>
        <taxon>Eukaryota</taxon>
        <taxon>Fungi</taxon>
        <taxon>Dikarya</taxon>
        <taxon>Ascomycota</taxon>
        <taxon>Pezizomycotina</taxon>
        <taxon>Sordariomycetes</taxon>
        <taxon>Hypocreomycetidae</taxon>
        <taxon>Hypocreales</taxon>
        <taxon>Hypocreaceae</taxon>
        <taxon>Cladobotryum</taxon>
    </lineage>
</organism>
<dbReference type="Pfam" id="PF23869">
    <property type="entry name" value="Beta-prop_WDR75_1st"/>
    <property type="match status" value="1"/>
</dbReference>
<feature type="compositionally biased region" description="Polar residues" evidence="9">
    <location>
        <begin position="50"/>
        <end position="70"/>
    </location>
</feature>
<feature type="compositionally biased region" description="Basic and acidic residues" evidence="9">
    <location>
        <begin position="8"/>
        <end position="28"/>
    </location>
</feature>
<feature type="region of interest" description="Disordered" evidence="9">
    <location>
        <begin position="899"/>
        <end position="924"/>
    </location>
</feature>
<keyword evidence="11" id="KW-1185">Reference proteome</keyword>
<dbReference type="PANTHER" id="PTHR44215:SF1">
    <property type="entry name" value="WD REPEAT-CONTAINING PROTEIN 75"/>
    <property type="match status" value="1"/>
</dbReference>
<protein>
    <submittedName>
        <fullName evidence="10">U3 small nucleolar RNA-associated 17-like protein</fullName>
    </submittedName>
</protein>
<reference evidence="10 11" key="1">
    <citation type="submission" date="2024-01" db="EMBL/GenBank/DDBJ databases">
        <title>Complete genome of Cladobotryum mycophilum ATHUM6906.</title>
        <authorList>
            <person name="Christinaki A.C."/>
            <person name="Myridakis A.I."/>
            <person name="Kouvelis V.N."/>
        </authorList>
    </citation>
    <scope>NUCLEOTIDE SEQUENCE [LARGE SCALE GENOMIC DNA]</scope>
    <source>
        <strain evidence="10 11">ATHUM6906</strain>
    </source>
</reference>
<dbReference type="Gene3D" id="2.130.10.10">
    <property type="entry name" value="YVTN repeat-like/Quinoprotein amine dehydrogenase"/>
    <property type="match status" value="2"/>
</dbReference>
<dbReference type="EMBL" id="JAVFKD010000012">
    <property type="protein sequence ID" value="KAK5992780.1"/>
    <property type="molecule type" value="Genomic_DNA"/>
</dbReference>
<dbReference type="SMART" id="SM00320">
    <property type="entry name" value="WD40"/>
    <property type="match status" value="2"/>
</dbReference>
<dbReference type="PROSITE" id="PS50294">
    <property type="entry name" value="WD_REPEATS_REGION"/>
    <property type="match status" value="1"/>
</dbReference>
<dbReference type="PROSITE" id="PS50082">
    <property type="entry name" value="WD_REPEATS_2"/>
    <property type="match status" value="2"/>
</dbReference>
<sequence length="974" mass="105943">MAGSRLSKVKDDKTKKRKRDINEGDLQTKRPKAHQQAGEANGHERRTSRIEPTSDNVGTSSSPQNDMTIEETNPIKRALANLEDEDAGWRISKPMGGRMLDIDPILTADEQYLILAYNTSIQVYTATDSLLLRRIPITSIDASAPNSITPASIVSTRLSYSNTDYVWVACSDGELYRVSWKDADERPRRFRTVSGTAKAMTVLPNNSGKGDIVLVAESDKPYRMELVAYDGQNPSSPLSKNILALKKPGNGLQLIEASQDGRVLVGALNDRLFLGVATHARDAAFEQTQYDFISFDTPDLITALDLRVYPRSSLGGSGKDRRGDSDNVVDVIVGGARGAIYLYHDAVLKSQALGKSNAQKEIIQAQKYHWHRKAVHSLKWSRDGNYMVSGGSEQVLVMWQMDTSKKDFLPHLSGSVENIVVSASGSSYVLHLDDNSAMIISTAEMKPTAYVSGIQSAAVDVTPPKDLLVQRVWTAPKHVKRPIPAAIRPTEPSKLHVCVGNGRQATMTGDFSAPLLQSFDLESFMSVSKQALARTHPTDVNMTNKGHPIDEPLVTHIAFSGDGKWLASVDDWIPSTRDVDTVSSDLKDQFIKERHEVYLKFWQVRDGDESIALVSRVNSPHATNHPETVLDLASNTEAACFATIGADGMVRLWRPRTRQQHSTKGSNGHDVTWGCSQVIPVGDGLGEDTIVDATTDGSAPVKMQGSVAFSEDGSTIFAAFGAADAGFVFVINASTGEIIKTLEGLWKGKLQSIRTLLQYVIVLSDELHVYDVVSDDLRYGIVVPAVPGVDELLQLAVDPVSGYFAVTLPLGDISSVGIFHPEVPEPLIVRSTPHRIVSLVSSPGTSGFIALDDAAQIWVISEGSDPLSLAAAQPLQDLRLEDVPVGGDDDRKIVLLGKEFGGEESDDEMEEAQEADETEDVEMEDDDIHANVVPQQYLADIFDAAPAFAAVSVEDMFYKVTSLLATKPLSATPA</sequence>
<evidence type="ECO:0000256" key="3">
    <source>
        <dbReference type="ARBA" id="ARBA00022552"/>
    </source>
</evidence>
<evidence type="ECO:0000256" key="7">
    <source>
        <dbReference type="ARBA" id="ARBA00023242"/>
    </source>
</evidence>
<dbReference type="InterPro" id="IPR053826">
    <property type="entry name" value="WDR75"/>
</dbReference>
<evidence type="ECO:0000256" key="4">
    <source>
        <dbReference type="ARBA" id="ARBA00022574"/>
    </source>
</evidence>
<keyword evidence="6" id="KW-0804">Transcription</keyword>
<evidence type="ECO:0000313" key="11">
    <source>
        <dbReference type="Proteomes" id="UP001338125"/>
    </source>
</evidence>
<dbReference type="SUPFAM" id="SSF50978">
    <property type="entry name" value="WD40 repeat-like"/>
    <property type="match status" value="1"/>
</dbReference>
<evidence type="ECO:0000313" key="10">
    <source>
        <dbReference type="EMBL" id="KAK5992780.1"/>
    </source>
</evidence>
<feature type="compositionally biased region" description="Acidic residues" evidence="9">
    <location>
        <begin position="902"/>
        <end position="924"/>
    </location>
</feature>
<dbReference type="Pfam" id="PF00400">
    <property type="entry name" value="WD40"/>
    <property type="match status" value="1"/>
</dbReference>
<dbReference type="PANTHER" id="PTHR44215">
    <property type="entry name" value="WD REPEAT-CONTAINING PROTEIN 75"/>
    <property type="match status" value="1"/>
</dbReference>
<evidence type="ECO:0000256" key="5">
    <source>
        <dbReference type="ARBA" id="ARBA00022737"/>
    </source>
</evidence>
<keyword evidence="5" id="KW-0677">Repeat</keyword>
<dbReference type="InterPro" id="IPR015943">
    <property type="entry name" value="WD40/YVTN_repeat-like_dom_sf"/>
</dbReference>
<comment type="subcellular location">
    <subcellularLocation>
        <location evidence="1">Nucleus</location>
        <location evidence="1">Nucleolus</location>
    </subcellularLocation>
</comment>
<gene>
    <name evidence="10" type="ORF">PT974_06196</name>
</gene>
<accession>A0ABR0SM00</accession>
<keyword evidence="2" id="KW-0690">Ribosome biogenesis</keyword>
<keyword evidence="7" id="KW-0539">Nucleus</keyword>
<keyword evidence="4 8" id="KW-0853">WD repeat</keyword>
<evidence type="ECO:0000256" key="6">
    <source>
        <dbReference type="ARBA" id="ARBA00023163"/>
    </source>
</evidence>
<comment type="caution">
    <text evidence="10">The sequence shown here is derived from an EMBL/GenBank/DDBJ whole genome shotgun (WGS) entry which is preliminary data.</text>
</comment>
<name>A0ABR0SM00_9HYPO</name>
<dbReference type="CDD" id="cd23952">
    <property type="entry name" value="Utp17_CTD"/>
    <property type="match status" value="1"/>
</dbReference>
<evidence type="ECO:0000256" key="1">
    <source>
        <dbReference type="ARBA" id="ARBA00004604"/>
    </source>
</evidence>
<evidence type="ECO:0000256" key="2">
    <source>
        <dbReference type="ARBA" id="ARBA00022517"/>
    </source>
</evidence>
<keyword evidence="3" id="KW-0698">rRNA processing</keyword>
<evidence type="ECO:0000256" key="9">
    <source>
        <dbReference type="SAM" id="MobiDB-lite"/>
    </source>
</evidence>
<proteinExistence type="predicted"/>
<feature type="repeat" description="WD" evidence="8">
    <location>
        <begin position="368"/>
        <end position="409"/>
    </location>
</feature>
<dbReference type="InterPro" id="IPR001680">
    <property type="entry name" value="WD40_rpt"/>
</dbReference>
<feature type="region of interest" description="Disordered" evidence="9">
    <location>
        <begin position="1"/>
        <end position="70"/>
    </location>
</feature>